<keyword evidence="2" id="KW-1185">Reference proteome</keyword>
<evidence type="ECO:0000313" key="2">
    <source>
        <dbReference type="Proteomes" id="UP000199518"/>
    </source>
</evidence>
<dbReference type="EMBL" id="FOQD01000008">
    <property type="protein sequence ID" value="SFI37667.1"/>
    <property type="molecule type" value="Genomic_DNA"/>
</dbReference>
<gene>
    <name evidence="1" type="ORF">SAMN05421753_108145</name>
</gene>
<organism evidence="1 2">
    <name type="scientific">Planctomicrobium piriforme</name>
    <dbReference type="NCBI Taxonomy" id="1576369"/>
    <lineage>
        <taxon>Bacteria</taxon>
        <taxon>Pseudomonadati</taxon>
        <taxon>Planctomycetota</taxon>
        <taxon>Planctomycetia</taxon>
        <taxon>Planctomycetales</taxon>
        <taxon>Planctomycetaceae</taxon>
        <taxon>Planctomicrobium</taxon>
    </lineage>
</organism>
<sequence>MSDRKSEVRNHKSETSSFVFDWDFVLRNSDFEIRDALSNVGAKLKLFLVLPMFELFRLGGEEVDDLALSAELVLQ</sequence>
<dbReference type="AlphaFoldDB" id="A0A1I3HQ24"/>
<dbReference type="Proteomes" id="UP000199518">
    <property type="component" value="Unassembled WGS sequence"/>
</dbReference>
<protein>
    <submittedName>
        <fullName evidence="1">Uncharacterized protein</fullName>
    </submittedName>
</protein>
<proteinExistence type="predicted"/>
<dbReference type="STRING" id="1576369.SAMN05421753_108145"/>
<evidence type="ECO:0000313" key="1">
    <source>
        <dbReference type="EMBL" id="SFI37667.1"/>
    </source>
</evidence>
<accession>A0A1I3HQ24</accession>
<name>A0A1I3HQ24_9PLAN</name>
<reference evidence="2" key="1">
    <citation type="submission" date="2016-10" db="EMBL/GenBank/DDBJ databases">
        <authorList>
            <person name="Varghese N."/>
            <person name="Submissions S."/>
        </authorList>
    </citation>
    <scope>NUCLEOTIDE SEQUENCE [LARGE SCALE GENOMIC DNA]</scope>
    <source>
        <strain evidence="2">DSM 26348</strain>
    </source>
</reference>